<dbReference type="Pfam" id="PF15464">
    <property type="entry name" value="DUF4633"/>
    <property type="match status" value="1"/>
</dbReference>
<dbReference type="AlphaFoldDB" id="A0A8C9UK51"/>
<keyword evidence="3" id="KW-1185">Reference proteome</keyword>
<accession>A0A8C9UK51</accession>
<name>A0A8C9UK51_SPEDA</name>
<evidence type="ECO:0000256" key="1">
    <source>
        <dbReference type="SAM" id="MobiDB-lite"/>
    </source>
</evidence>
<evidence type="ECO:0000313" key="2">
    <source>
        <dbReference type="Ensembl" id="ENSSDAP00000003517.1"/>
    </source>
</evidence>
<feature type="region of interest" description="Disordered" evidence="1">
    <location>
        <begin position="1"/>
        <end position="80"/>
    </location>
</feature>
<reference evidence="2" key="2">
    <citation type="submission" date="2025-09" db="UniProtKB">
        <authorList>
            <consortium name="Ensembl"/>
        </authorList>
    </citation>
    <scope>IDENTIFICATION</scope>
</reference>
<proteinExistence type="predicted"/>
<feature type="compositionally biased region" description="Polar residues" evidence="1">
    <location>
        <begin position="1"/>
        <end position="10"/>
    </location>
</feature>
<protein>
    <submittedName>
        <fullName evidence="2">Chromosome 11 open reading frame 86</fullName>
    </submittedName>
</protein>
<dbReference type="PANTHER" id="PTHR31831:SF1">
    <property type="entry name" value="RIKEN CDNA 2010003K11 GENE"/>
    <property type="match status" value="1"/>
</dbReference>
<reference evidence="2" key="1">
    <citation type="submission" date="2025-08" db="UniProtKB">
        <authorList>
            <consortium name="Ensembl"/>
        </authorList>
    </citation>
    <scope>IDENTIFICATION</scope>
</reference>
<sequence length="126" mass="14315">MGTGLRSQSLRGPRRHSYGKLQEPWGRPLKGQLHRAVSLRQGHEQSRSQGLDGGTDVQKVPAQKSQPALGRGEDTEQLIQTPPRGWRWWLRRCQQQVRRKWDSFVTSIPNVTVSRPASQKLPLDSS</sequence>
<dbReference type="PANTHER" id="PTHR31831">
    <property type="entry name" value="HYPOTHETICAL PROTEIN LOC689065"/>
    <property type="match status" value="1"/>
</dbReference>
<evidence type="ECO:0000313" key="3">
    <source>
        <dbReference type="Proteomes" id="UP000694422"/>
    </source>
</evidence>
<dbReference type="InterPro" id="IPR027990">
    <property type="entry name" value="DUF4633"/>
</dbReference>
<dbReference type="Proteomes" id="UP000694422">
    <property type="component" value="Unplaced"/>
</dbReference>
<dbReference type="Ensembl" id="ENSSDAT00000004054.1">
    <property type="protein sequence ID" value="ENSSDAP00000003517.1"/>
    <property type="gene ID" value="ENSSDAG00000003342.1"/>
</dbReference>
<organism evidence="2 3">
    <name type="scientific">Spermophilus dauricus</name>
    <name type="common">Daurian ground squirrel</name>
    <dbReference type="NCBI Taxonomy" id="99837"/>
    <lineage>
        <taxon>Eukaryota</taxon>
        <taxon>Metazoa</taxon>
        <taxon>Chordata</taxon>
        <taxon>Craniata</taxon>
        <taxon>Vertebrata</taxon>
        <taxon>Euteleostomi</taxon>
        <taxon>Mammalia</taxon>
        <taxon>Eutheria</taxon>
        <taxon>Euarchontoglires</taxon>
        <taxon>Glires</taxon>
        <taxon>Rodentia</taxon>
        <taxon>Sciuromorpha</taxon>
        <taxon>Sciuridae</taxon>
        <taxon>Xerinae</taxon>
        <taxon>Marmotini</taxon>
        <taxon>Spermophilus</taxon>
    </lineage>
</organism>